<feature type="domain" description="Initiator Rep protein WH1" evidence="3">
    <location>
        <begin position="21"/>
        <end position="160"/>
    </location>
</feature>
<comment type="similarity">
    <text evidence="1">Belongs to the initiator RepB protein family.</text>
</comment>
<name>A0A285II22_9FIRM</name>
<feature type="coiled-coil region" evidence="2">
    <location>
        <begin position="333"/>
        <end position="364"/>
    </location>
</feature>
<dbReference type="InterPro" id="IPR036390">
    <property type="entry name" value="WH_DNA-bd_sf"/>
</dbReference>
<dbReference type="GO" id="GO:0003887">
    <property type="term" value="F:DNA-directed DNA polymerase activity"/>
    <property type="evidence" value="ECO:0007669"/>
    <property type="project" value="InterPro"/>
</dbReference>
<evidence type="ECO:0000313" key="4">
    <source>
        <dbReference type="EMBL" id="SNY47447.1"/>
    </source>
</evidence>
<evidence type="ECO:0000256" key="2">
    <source>
        <dbReference type="SAM" id="Coils"/>
    </source>
</evidence>
<dbReference type="InterPro" id="IPR000525">
    <property type="entry name" value="Initiator_Rep_WH1"/>
</dbReference>
<dbReference type="EMBL" id="OBDZ01000051">
    <property type="protein sequence ID" value="SNY47447.1"/>
    <property type="molecule type" value="Genomic_DNA"/>
</dbReference>
<proteinExistence type="inferred from homology"/>
<dbReference type="RefSeq" id="WP_097019637.1">
    <property type="nucleotide sequence ID" value="NZ_OBDZ01000051.1"/>
</dbReference>
<keyword evidence="5" id="KW-1185">Reference proteome</keyword>
<accession>A0A285II22</accession>
<evidence type="ECO:0000256" key="1">
    <source>
        <dbReference type="ARBA" id="ARBA00038283"/>
    </source>
</evidence>
<evidence type="ECO:0000313" key="5">
    <source>
        <dbReference type="Proteomes" id="UP000219573"/>
    </source>
</evidence>
<dbReference type="InterPro" id="IPR036388">
    <property type="entry name" value="WH-like_DNA-bd_sf"/>
</dbReference>
<gene>
    <name evidence="4" type="ORF">SAMN06265827_1518</name>
</gene>
<evidence type="ECO:0000259" key="3">
    <source>
        <dbReference type="Pfam" id="PF01051"/>
    </source>
</evidence>
<dbReference type="Pfam" id="PF01051">
    <property type="entry name" value="Rep3_N"/>
    <property type="match status" value="1"/>
</dbReference>
<dbReference type="GO" id="GO:0006270">
    <property type="term" value="P:DNA replication initiation"/>
    <property type="evidence" value="ECO:0007669"/>
    <property type="project" value="InterPro"/>
</dbReference>
<sequence>MKKKILNKPNELISLLPRESISVIQQKSYNVFLVEAQTQVKFSNEIKYTDINKGNKYLFNITFKELVDMAGIDKKDYEYIKEELQKLMKIVVEVVDKENKNNWSLFHLLECVEKEENIFEYSLNWRIVQALKNCDFFTKLDLQQLSKLKCKYSVILYELAIRYEKFKIPKMTIETFRKRTNTEDTYNRMYDLKKHVLDKACKEITKKTDIKLSYDTEKQGRKIAYIDFHIDNNPQVQPTKQVQKLEETEAQIRKNEDYSNEVLFLFEQLPKDEQIEVNKSILSKLLRKHNFEYIKEDIKYAKKQKPKNFMSYLMSSCNLGHYSRTELEKQKVREETEQKIEYHKREQQELLKKIKLKAQELAKKKYSKLGSEEKKKYLKGYDMQLPFFKTTKENYIIEAIQTEMETNLKQEHSIYFIKEKED</sequence>
<dbReference type="OrthoDB" id="2052204at2"/>
<reference evidence="5" key="1">
    <citation type="submission" date="2017-09" db="EMBL/GenBank/DDBJ databases">
        <authorList>
            <person name="Varghese N."/>
            <person name="Submissions S."/>
        </authorList>
    </citation>
    <scope>NUCLEOTIDE SEQUENCE [LARGE SCALE GENOMIC DNA]</scope>
    <source>
        <strain evidence="5">MSL47</strain>
    </source>
</reference>
<organism evidence="4 5">
    <name type="scientific">Orenia metallireducens</name>
    <dbReference type="NCBI Taxonomy" id="1413210"/>
    <lineage>
        <taxon>Bacteria</taxon>
        <taxon>Bacillati</taxon>
        <taxon>Bacillota</taxon>
        <taxon>Clostridia</taxon>
        <taxon>Halanaerobiales</taxon>
        <taxon>Halobacteroidaceae</taxon>
        <taxon>Orenia</taxon>
    </lineage>
</organism>
<dbReference type="Gene3D" id="1.10.10.10">
    <property type="entry name" value="Winged helix-like DNA-binding domain superfamily/Winged helix DNA-binding domain"/>
    <property type="match status" value="1"/>
</dbReference>
<dbReference type="AlphaFoldDB" id="A0A285II22"/>
<protein>
    <submittedName>
        <fullName evidence="4">Initiator Replication protein</fullName>
    </submittedName>
</protein>
<dbReference type="SUPFAM" id="SSF46785">
    <property type="entry name" value="Winged helix' DNA-binding domain"/>
    <property type="match status" value="1"/>
</dbReference>
<dbReference type="Proteomes" id="UP000219573">
    <property type="component" value="Unassembled WGS sequence"/>
</dbReference>
<dbReference type="Pfam" id="PF21205">
    <property type="entry name" value="Rep3_C"/>
    <property type="match status" value="1"/>
</dbReference>
<keyword evidence="2" id="KW-0175">Coiled coil</keyword>